<comment type="similarity">
    <text evidence="8">Belongs to the methyl-accepting chemotaxis (MCP) protein family.</text>
</comment>
<feature type="domain" description="Methyl-accepting transducer" evidence="11">
    <location>
        <begin position="405"/>
        <end position="676"/>
    </location>
</feature>
<keyword evidence="7 9" id="KW-0807">Transducer</keyword>
<evidence type="ECO:0000256" key="5">
    <source>
        <dbReference type="ARBA" id="ARBA00022989"/>
    </source>
</evidence>
<dbReference type="Pfam" id="PF02743">
    <property type="entry name" value="dCache_1"/>
    <property type="match status" value="1"/>
</dbReference>
<evidence type="ECO:0000259" key="11">
    <source>
        <dbReference type="PROSITE" id="PS50111"/>
    </source>
</evidence>
<comment type="subcellular location">
    <subcellularLocation>
        <location evidence="1">Cell membrane</location>
        <topology evidence="1">Multi-pass membrane protein</topology>
    </subcellularLocation>
</comment>
<evidence type="ECO:0000256" key="8">
    <source>
        <dbReference type="ARBA" id="ARBA00029447"/>
    </source>
</evidence>
<keyword evidence="6 10" id="KW-0472">Membrane</keyword>
<dbReference type="PROSITE" id="PS50885">
    <property type="entry name" value="HAMP"/>
    <property type="match status" value="1"/>
</dbReference>
<dbReference type="Gene3D" id="1.10.287.950">
    <property type="entry name" value="Methyl-accepting chemotaxis protein"/>
    <property type="match status" value="1"/>
</dbReference>
<evidence type="ECO:0000256" key="9">
    <source>
        <dbReference type="PROSITE-ProRule" id="PRU00284"/>
    </source>
</evidence>
<feature type="transmembrane region" description="Helical" evidence="10">
    <location>
        <begin position="14"/>
        <end position="33"/>
    </location>
</feature>
<dbReference type="FunFam" id="1.10.287.950:FF:000001">
    <property type="entry name" value="Methyl-accepting chemotaxis sensory transducer"/>
    <property type="match status" value="1"/>
</dbReference>
<evidence type="ECO:0000256" key="7">
    <source>
        <dbReference type="ARBA" id="ARBA00023224"/>
    </source>
</evidence>
<dbReference type="Gene3D" id="3.30.450.20">
    <property type="entry name" value="PAS domain"/>
    <property type="match status" value="2"/>
</dbReference>
<reference evidence="13" key="1">
    <citation type="submission" date="2023-03" db="EMBL/GenBank/DDBJ databases">
        <title>Selenobaculum gbiensis gen. nov. sp. nov., a new bacterium isolated from the gut microbiota of IBD patient.</title>
        <authorList>
            <person name="Yeo S."/>
            <person name="Park H."/>
            <person name="Huh C.S."/>
        </authorList>
    </citation>
    <scope>NUCLEOTIDE SEQUENCE</scope>
    <source>
        <strain evidence="13">ICN-92133</strain>
    </source>
</reference>
<accession>A0A9Y2AHX2</accession>
<evidence type="ECO:0000256" key="2">
    <source>
        <dbReference type="ARBA" id="ARBA00022475"/>
    </source>
</evidence>
<evidence type="ECO:0000256" key="4">
    <source>
        <dbReference type="ARBA" id="ARBA00022692"/>
    </source>
</evidence>
<evidence type="ECO:0000256" key="1">
    <source>
        <dbReference type="ARBA" id="ARBA00004651"/>
    </source>
</evidence>
<name>A0A9Y2AHX2_9FIRM</name>
<dbReference type="InterPro" id="IPR004089">
    <property type="entry name" value="MCPsignal_dom"/>
</dbReference>
<evidence type="ECO:0000259" key="12">
    <source>
        <dbReference type="PROSITE" id="PS50885"/>
    </source>
</evidence>
<gene>
    <name evidence="13" type="ORF">P3F81_07275</name>
</gene>
<dbReference type="CDD" id="cd12912">
    <property type="entry name" value="PDC2_MCP_like"/>
    <property type="match status" value="1"/>
</dbReference>
<proteinExistence type="inferred from homology"/>
<sequence>MKNIFSNLGIKNKIVISFIGIFVCMMFVLGLILDDVIANKSKTDFIDAANRELKQVDNAVEIMFLDLKENLYMIANNDALKQGGNITVYKNMKSTSADGMIPMTPLENGGFEADVYNIFDNFGKSHDRIVSVVSYGTIDGGFLQWPTVPRKEGYDSRSRDWYKNSMEKPNEIIITDPFMTSKGVPTIGIFMVEKDLNGNPQGVLGLNVDLPIVTKLISDIKIGETGYIILTDRNGIIIADPENPDLNFKNLNDTGIDGFNEISSLTEGSKEVKINGVTKLVAVYSSEKTGYRYITVVDKSQLMAGVNEVRKILFFVLLGAMIPIVLAAYWLSNQIVNPLKKLENAAGNIADGDVRAVDIDIHSKDEIGNLASSFTTMNNQLRELVAQINKSAEEVSVASSELSTGAEQTADTIVHVAETIGTVAESSIKQTDTINHMVDLVRGMADGIRGIAENSENMQGVSKKAGHAAVDGGAAIERAINQMDKIESTVAESSKAVEVLGQRSKQIGDIVGTIASIAAQTNLLALNAAIEAARAGEQGRGFAVVADEVRKLAEQSQAATSEIAQIIGEIQTDTDRAVNAMNAGTQEVRVGNEVVGVAGTQFKQIANLIEQVDDLIKQLAAGADSIAQDSTTVLSAVEEVDKSTKNIATDIDSISASTEEQSASMEQISASSQGLARMAELLKNAIGKFKY</sequence>
<evidence type="ECO:0000256" key="3">
    <source>
        <dbReference type="ARBA" id="ARBA00022500"/>
    </source>
</evidence>
<dbReference type="Pfam" id="PF00015">
    <property type="entry name" value="MCPsignal"/>
    <property type="match status" value="1"/>
</dbReference>
<keyword evidence="3" id="KW-0145">Chemotaxis</keyword>
<feature type="domain" description="HAMP" evidence="12">
    <location>
        <begin position="333"/>
        <end position="386"/>
    </location>
</feature>
<dbReference type="Gene3D" id="1.10.8.500">
    <property type="entry name" value="HAMP domain in histidine kinase"/>
    <property type="match status" value="1"/>
</dbReference>
<evidence type="ECO:0000256" key="10">
    <source>
        <dbReference type="SAM" id="Phobius"/>
    </source>
</evidence>
<dbReference type="Pfam" id="PF00672">
    <property type="entry name" value="HAMP"/>
    <property type="match status" value="1"/>
</dbReference>
<dbReference type="GO" id="GO:0007165">
    <property type="term" value="P:signal transduction"/>
    <property type="evidence" value="ECO:0007669"/>
    <property type="project" value="UniProtKB-KW"/>
</dbReference>
<organism evidence="13 14">
    <name type="scientific">Selenobaculum gibii</name>
    <dbReference type="NCBI Taxonomy" id="3054208"/>
    <lineage>
        <taxon>Bacteria</taxon>
        <taxon>Bacillati</taxon>
        <taxon>Bacillota</taxon>
        <taxon>Negativicutes</taxon>
        <taxon>Selenomonadales</taxon>
        <taxon>Selenomonadaceae</taxon>
        <taxon>Selenobaculum</taxon>
    </lineage>
</organism>
<dbReference type="InterPro" id="IPR003660">
    <property type="entry name" value="HAMP_dom"/>
</dbReference>
<protein>
    <submittedName>
        <fullName evidence="13">Methyl-accepting chemotaxis protein</fullName>
    </submittedName>
</protein>
<dbReference type="PROSITE" id="PS50111">
    <property type="entry name" value="CHEMOTAXIS_TRANSDUC_2"/>
    <property type="match status" value="1"/>
</dbReference>
<dbReference type="SMART" id="SM00304">
    <property type="entry name" value="HAMP"/>
    <property type="match status" value="1"/>
</dbReference>
<dbReference type="GO" id="GO:0006935">
    <property type="term" value="P:chemotaxis"/>
    <property type="evidence" value="ECO:0007669"/>
    <property type="project" value="UniProtKB-KW"/>
</dbReference>
<dbReference type="AlphaFoldDB" id="A0A9Y2AHX2"/>
<dbReference type="PANTHER" id="PTHR32089:SF112">
    <property type="entry name" value="LYSOZYME-LIKE PROTEIN-RELATED"/>
    <property type="match status" value="1"/>
</dbReference>
<dbReference type="CDD" id="cd11386">
    <property type="entry name" value="MCP_signal"/>
    <property type="match status" value="1"/>
</dbReference>
<dbReference type="GO" id="GO:0005886">
    <property type="term" value="C:plasma membrane"/>
    <property type="evidence" value="ECO:0007669"/>
    <property type="project" value="UniProtKB-SubCell"/>
</dbReference>
<evidence type="ECO:0000313" key="13">
    <source>
        <dbReference type="EMBL" id="WIW69720.1"/>
    </source>
</evidence>
<dbReference type="CDD" id="cd06225">
    <property type="entry name" value="HAMP"/>
    <property type="match status" value="1"/>
</dbReference>
<keyword evidence="2" id="KW-1003">Cell membrane</keyword>
<dbReference type="PANTHER" id="PTHR32089">
    <property type="entry name" value="METHYL-ACCEPTING CHEMOTAXIS PROTEIN MCPB"/>
    <property type="match status" value="1"/>
</dbReference>
<dbReference type="InterPro" id="IPR033479">
    <property type="entry name" value="dCache_1"/>
</dbReference>
<keyword evidence="14" id="KW-1185">Reference proteome</keyword>
<evidence type="ECO:0000256" key="6">
    <source>
        <dbReference type="ARBA" id="ARBA00023136"/>
    </source>
</evidence>
<keyword evidence="5 10" id="KW-1133">Transmembrane helix</keyword>
<dbReference type="SUPFAM" id="SSF58104">
    <property type="entry name" value="Methyl-accepting chemotaxis protein (MCP) signaling domain"/>
    <property type="match status" value="1"/>
</dbReference>
<dbReference type="EMBL" id="CP120678">
    <property type="protein sequence ID" value="WIW69720.1"/>
    <property type="molecule type" value="Genomic_DNA"/>
</dbReference>
<evidence type="ECO:0000313" key="14">
    <source>
        <dbReference type="Proteomes" id="UP001243623"/>
    </source>
</evidence>
<dbReference type="SMART" id="SM00283">
    <property type="entry name" value="MA"/>
    <property type="match status" value="1"/>
</dbReference>
<keyword evidence="4 10" id="KW-0812">Transmembrane</keyword>
<dbReference type="RefSeq" id="WP_147669958.1">
    <property type="nucleotide sequence ID" value="NZ_CP120678.1"/>
</dbReference>
<feature type="transmembrane region" description="Helical" evidence="10">
    <location>
        <begin position="312"/>
        <end position="331"/>
    </location>
</feature>
<dbReference type="KEGG" id="sgbi:P3F81_07275"/>
<dbReference type="Proteomes" id="UP001243623">
    <property type="component" value="Chromosome"/>
</dbReference>